<name>A0A1M6JHJ8_9BRAD</name>
<organism evidence="2 3">
    <name type="scientific">Bradyrhizobium lablabi</name>
    <dbReference type="NCBI Taxonomy" id="722472"/>
    <lineage>
        <taxon>Bacteria</taxon>
        <taxon>Pseudomonadati</taxon>
        <taxon>Pseudomonadota</taxon>
        <taxon>Alphaproteobacteria</taxon>
        <taxon>Hyphomicrobiales</taxon>
        <taxon>Nitrobacteraceae</taxon>
        <taxon>Bradyrhizobium</taxon>
    </lineage>
</organism>
<gene>
    <name evidence="2" type="ORF">SAMN05444159_0681</name>
</gene>
<dbReference type="Proteomes" id="UP000189935">
    <property type="component" value="Chromosome I"/>
</dbReference>
<proteinExistence type="predicted"/>
<dbReference type="RefSeq" id="WP_079536822.1">
    <property type="nucleotide sequence ID" value="NZ_LT670844.1"/>
</dbReference>
<feature type="region of interest" description="Disordered" evidence="1">
    <location>
        <begin position="56"/>
        <end position="79"/>
    </location>
</feature>
<evidence type="ECO:0000256" key="1">
    <source>
        <dbReference type="SAM" id="MobiDB-lite"/>
    </source>
</evidence>
<evidence type="ECO:0000313" key="2">
    <source>
        <dbReference type="EMBL" id="SHJ46208.1"/>
    </source>
</evidence>
<reference evidence="2 3" key="1">
    <citation type="submission" date="2016-11" db="EMBL/GenBank/DDBJ databases">
        <authorList>
            <person name="Jaros S."/>
            <person name="Januszkiewicz K."/>
            <person name="Wedrychowicz H."/>
        </authorList>
    </citation>
    <scope>NUCLEOTIDE SEQUENCE [LARGE SCALE GENOMIC DNA]</scope>
    <source>
        <strain evidence="2 3">GAS499</strain>
    </source>
</reference>
<protein>
    <submittedName>
        <fullName evidence="2">Uncharacterized protein</fullName>
    </submittedName>
</protein>
<accession>A0A1M6JHJ8</accession>
<dbReference type="AlphaFoldDB" id="A0A1M6JHJ8"/>
<sequence length="79" mass="8761">MSWDERFAEPIVLDDGTTKLATLREAIAHLAKIIPKAERNLPEILTASDILTKAARSSSRASRPSRHFNGTEKTWSDGL</sequence>
<dbReference type="EMBL" id="LT670844">
    <property type="protein sequence ID" value="SHJ46208.1"/>
    <property type="molecule type" value="Genomic_DNA"/>
</dbReference>
<dbReference type="OrthoDB" id="8241295at2"/>
<evidence type="ECO:0000313" key="3">
    <source>
        <dbReference type="Proteomes" id="UP000189935"/>
    </source>
</evidence>